<dbReference type="GO" id="GO:0005576">
    <property type="term" value="C:extracellular region"/>
    <property type="evidence" value="ECO:0007669"/>
    <property type="project" value="TreeGrafter"/>
</dbReference>
<feature type="region of interest" description="Disordered" evidence="16">
    <location>
        <begin position="1"/>
        <end position="48"/>
    </location>
</feature>
<dbReference type="GO" id="GO:0071555">
    <property type="term" value="P:cell wall organization"/>
    <property type="evidence" value="ECO:0007669"/>
    <property type="project" value="UniProtKB-KW"/>
</dbReference>
<dbReference type="EMBL" id="SWFS01000024">
    <property type="protein sequence ID" value="KAA8917611.1"/>
    <property type="molecule type" value="Genomic_DNA"/>
</dbReference>
<dbReference type="InterPro" id="IPR050386">
    <property type="entry name" value="Glycosyl_hydrolase_5"/>
</dbReference>
<evidence type="ECO:0000313" key="20">
    <source>
        <dbReference type="Proteomes" id="UP000761534"/>
    </source>
</evidence>
<gene>
    <name evidence="19" type="ORF">TRICI_000212</name>
</gene>
<feature type="compositionally biased region" description="Basic and acidic residues" evidence="16">
    <location>
        <begin position="39"/>
        <end position="48"/>
    </location>
</feature>
<proteinExistence type="inferred from homology"/>
<dbReference type="GO" id="GO:0004338">
    <property type="term" value="F:glucan exo-1,3-beta-glucosidase activity"/>
    <property type="evidence" value="ECO:0007669"/>
    <property type="project" value="UniProtKB-EC"/>
</dbReference>
<feature type="region of interest" description="Disordered" evidence="16">
    <location>
        <begin position="180"/>
        <end position="216"/>
    </location>
</feature>
<keyword evidence="7 17" id="KW-1133">Transmembrane helix</keyword>
<sequence length="704" mass="79820">MIDNRRSSLTSSHYSSSTGSVTIGSGREEHTRFHTTHQLNEDSLRHFEPVRPLNVTRAQKDQKDENAANTDFSFLFNNSSGDEPDQQQQSKNPPAKKVMSTDESEVTRTGGGGKNDHTIGTVPYSCAKEVIEETEKPEPQERSTPFKRRLPYVILLLILLLVILVSVLIPVGFLVIRKEEHHPKKHKPKPDQGASIGDGSGDEDSGPEGGLYGVPSYAKNTELDPDTWMDKTGFNLTFTNETVGGLSIMGLNSSWDDSKRPNKYVPPLNEPFGYGKRAMRGVNLGGWLVLEPFITPSYFEPFGSKKDGIVDEWTLFEELNKTAESPKGAKDFFEYHYSTFITEDSFKEITEAGLDHVRIPYGYWAVKTYEGDQFLPKVSWRYLLRGIEWARKYGLRVNLDLHSVPGGQNGWNHSGRQGSLQWLNGTRGGVFGNDTIELHAQLATFFSQERYKNIVTIYGLVNEPNLIALDSERVIDWTKEAYDTVRERFDNYIVYGDGFLGAENWKGVFNETEYPDLLLDLHQYTIFDKDLIKLSHSDKLRFVCHGLAHQLQVSSNINTGHGPSMVGEWSQADNDCVMYLNNVGVGSRWEGTFDPGFGNEPVLTPSCAAEDNCTCDPSNQHPSKYTPQYIRFLRTFAEAQMDVYESNSWGFMYWTWDTESWNSTQWSYRRARLSGLLPTKTYLRSFKCDRPIPNFNSLGLPESY</sequence>
<comment type="function">
    <text evidence="13">Glucosidase involved in the degradation of cellulosic biomass. Active on lichenan.</text>
</comment>
<feature type="transmembrane region" description="Helical" evidence="17">
    <location>
        <begin position="152"/>
        <end position="176"/>
    </location>
</feature>
<evidence type="ECO:0000256" key="17">
    <source>
        <dbReference type="SAM" id="Phobius"/>
    </source>
</evidence>
<keyword evidence="20" id="KW-1185">Reference proteome</keyword>
<evidence type="ECO:0000256" key="3">
    <source>
        <dbReference type="ARBA" id="ARBA00022475"/>
    </source>
</evidence>
<evidence type="ECO:0000256" key="2">
    <source>
        <dbReference type="ARBA" id="ARBA00005641"/>
    </source>
</evidence>
<comment type="catalytic activity">
    <reaction evidence="12">
        <text>Successive hydrolysis of beta-D-glucose units from the non-reducing ends of (1-&gt;3)-beta-D-glucans, releasing alpha-glucose.</text>
        <dbReference type="EC" id="3.2.1.58"/>
    </reaction>
</comment>
<keyword evidence="3" id="KW-1003">Cell membrane</keyword>
<evidence type="ECO:0000256" key="14">
    <source>
        <dbReference type="ARBA" id="ARBA00038929"/>
    </source>
</evidence>
<comment type="similarity">
    <text evidence="2">Belongs to the glycosyl hydrolase 5 (cellulase A) family.</text>
</comment>
<dbReference type="SUPFAM" id="SSF51445">
    <property type="entry name" value="(Trans)glycosidases"/>
    <property type="match status" value="1"/>
</dbReference>
<dbReference type="Gene3D" id="3.20.20.80">
    <property type="entry name" value="Glycosidases"/>
    <property type="match status" value="1"/>
</dbReference>
<organism evidence="19 20">
    <name type="scientific">Trichomonascus ciferrii</name>
    <dbReference type="NCBI Taxonomy" id="44093"/>
    <lineage>
        <taxon>Eukaryota</taxon>
        <taxon>Fungi</taxon>
        <taxon>Dikarya</taxon>
        <taxon>Ascomycota</taxon>
        <taxon>Saccharomycotina</taxon>
        <taxon>Dipodascomycetes</taxon>
        <taxon>Dipodascales</taxon>
        <taxon>Trichomonascaceae</taxon>
        <taxon>Trichomonascus</taxon>
        <taxon>Trichomonascus ciferrii complex</taxon>
    </lineage>
</organism>
<reference evidence="19" key="1">
    <citation type="journal article" date="2019" name="G3 (Bethesda)">
        <title>Genome Assemblies of Two Rare Opportunistic Yeast Pathogens: Diutina rugosa (syn. Candida rugosa) and Trichomonascus ciferrii (syn. Candida ciferrii).</title>
        <authorList>
            <person name="Mixao V."/>
            <person name="Saus E."/>
            <person name="Hansen A.P."/>
            <person name="Lass-Florl C."/>
            <person name="Gabaldon T."/>
        </authorList>
    </citation>
    <scope>NUCLEOTIDE SEQUENCE</scope>
    <source>
        <strain evidence="19">CBS 4856</strain>
    </source>
</reference>
<evidence type="ECO:0000256" key="9">
    <source>
        <dbReference type="ARBA" id="ARBA00023180"/>
    </source>
</evidence>
<dbReference type="GO" id="GO:0005886">
    <property type="term" value="C:plasma membrane"/>
    <property type="evidence" value="ECO:0007669"/>
    <property type="project" value="UniProtKB-SubCell"/>
</dbReference>
<evidence type="ECO:0000313" key="19">
    <source>
        <dbReference type="EMBL" id="KAA8917611.1"/>
    </source>
</evidence>
<comment type="caution">
    <text evidence="19">The sequence shown here is derived from an EMBL/GenBank/DDBJ whole genome shotgun (WGS) entry which is preliminary data.</text>
</comment>
<dbReference type="PANTHER" id="PTHR31297:SF34">
    <property type="entry name" value="GLUCAN 1,3-BETA-GLUCOSIDASE 2"/>
    <property type="match status" value="1"/>
</dbReference>
<keyword evidence="11" id="KW-0961">Cell wall biogenesis/degradation</keyword>
<feature type="compositionally biased region" description="Low complexity" evidence="16">
    <location>
        <begin position="7"/>
        <end position="25"/>
    </location>
</feature>
<feature type="region of interest" description="Disordered" evidence="16">
    <location>
        <begin position="72"/>
        <end position="121"/>
    </location>
</feature>
<evidence type="ECO:0000256" key="4">
    <source>
        <dbReference type="ARBA" id="ARBA00022692"/>
    </source>
</evidence>
<dbReference type="OrthoDB" id="62120at2759"/>
<evidence type="ECO:0000256" key="15">
    <source>
        <dbReference type="ARBA" id="ARBA00041260"/>
    </source>
</evidence>
<dbReference type="FunFam" id="3.20.20.80:FF:000033">
    <property type="entry name" value="Glucan 1,3-beta-glucosidase A"/>
    <property type="match status" value="1"/>
</dbReference>
<keyword evidence="9" id="KW-0325">Glycoprotein</keyword>
<evidence type="ECO:0000256" key="13">
    <source>
        <dbReference type="ARBA" id="ARBA00037126"/>
    </source>
</evidence>
<dbReference type="PANTHER" id="PTHR31297">
    <property type="entry name" value="GLUCAN ENDO-1,6-BETA-GLUCOSIDASE B"/>
    <property type="match status" value="1"/>
</dbReference>
<feature type="compositionally biased region" description="Polar residues" evidence="16">
    <location>
        <begin position="72"/>
        <end position="92"/>
    </location>
</feature>
<dbReference type="EC" id="3.2.1.58" evidence="14"/>
<keyword evidence="8 17" id="KW-0472">Membrane</keyword>
<name>A0A642VDZ1_9ASCO</name>
<dbReference type="InterPro" id="IPR017853">
    <property type="entry name" value="GH"/>
</dbReference>
<keyword evidence="5" id="KW-0378">Hydrolase</keyword>
<evidence type="ECO:0000259" key="18">
    <source>
        <dbReference type="Pfam" id="PF00150"/>
    </source>
</evidence>
<protein>
    <recommendedName>
        <fullName evidence="14">glucan 1,3-beta-glucosidase</fullName>
        <ecNumber evidence="14">3.2.1.58</ecNumber>
    </recommendedName>
    <alternativeName>
        <fullName evidence="15">Exo-1,3-beta-glucanase D</fullName>
    </alternativeName>
</protein>
<keyword evidence="10" id="KW-0326">Glycosidase</keyword>
<evidence type="ECO:0000256" key="10">
    <source>
        <dbReference type="ARBA" id="ARBA00023295"/>
    </source>
</evidence>
<dbReference type="Proteomes" id="UP000761534">
    <property type="component" value="Unassembled WGS sequence"/>
</dbReference>
<comment type="subcellular location">
    <subcellularLocation>
        <location evidence="1">Cell membrane</location>
        <topology evidence="1">Single-pass type II membrane protein</topology>
    </subcellularLocation>
</comment>
<evidence type="ECO:0000256" key="8">
    <source>
        <dbReference type="ARBA" id="ARBA00023136"/>
    </source>
</evidence>
<evidence type="ECO:0000256" key="7">
    <source>
        <dbReference type="ARBA" id="ARBA00022989"/>
    </source>
</evidence>
<dbReference type="GO" id="GO:0009251">
    <property type="term" value="P:glucan catabolic process"/>
    <property type="evidence" value="ECO:0007669"/>
    <property type="project" value="TreeGrafter"/>
</dbReference>
<dbReference type="AlphaFoldDB" id="A0A642VDZ1"/>
<feature type="domain" description="Glycoside hydrolase family 5" evidence="18">
    <location>
        <begin position="337"/>
        <end position="528"/>
    </location>
</feature>
<evidence type="ECO:0000256" key="16">
    <source>
        <dbReference type="SAM" id="MobiDB-lite"/>
    </source>
</evidence>
<dbReference type="VEuPathDB" id="FungiDB:TRICI_000212"/>
<dbReference type="GO" id="GO:0009986">
    <property type="term" value="C:cell surface"/>
    <property type="evidence" value="ECO:0007669"/>
    <property type="project" value="TreeGrafter"/>
</dbReference>
<accession>A0A642VDZ1</accession>
<evidence type="ECO:0000256" key="6">
    <source>
        <dbReference type="ARBA" id="ARBA00022968"/>
    </source>
</evidence>
<keyword evidence="4 17" id="KW-0812">Transmembrane</keyword>
<keyword evidence="6" id="KW-0735">Signal-anchor</keyword>
<evidence type="ECO:0000256" key="12">
    <source>
        <dbReference type="ARBA" id="ARBA00036824"/>
    </source>
</evidence>
<dbReference type="Pfam" id="PF00150">
    <property type="entry name" value="Cellulase"/>
    <property type="match status" value="1"/>
</dbReference>
<dbReference type="InterPro" id="IPR001547">
    <property type="entry name" value="Glyco_hydro_5"/>
</dbReference>
<evidence type="ECO:0000256" key="11">
    <source>
        <dbReference type="ARBA" id="ARBA00023316"/>
    </source>
</evidence>
<evidence type="ECO:0000256" key="1">
    <source>
        <dbReference type="ARBA" id="ARBA00004401"/>
    </source>
</evidence>
<evidence type="ECO:0000256" key="5">
    <source>
        <dbReference type="ARBA" id="ARBA00022801"/>
    </source>
</evidence>